<keyword evidence="7" id="KW-1185">Reference proteome</keyword>
<dbReference type="InterPro" id="IPR050891">
    <property type="entry name" value="TatD-type_Hydrolase"/>
</dbReference>
<keyword evidence="4" id="KW-0378">Hydrolase</keyword>
<dbReference type="InterPro" id="IPR001130">
    <property type="entry name" value="TatD-like"/>
</dbReference>
<dbReference type="InterPro" id="IPR032466">
    <property type="entry name" value="Metal_Hydrolase"/>
</dbReference>
<dbReference type="Proteomes" id="UP001230188">
    <property type="component" value="Unassembled WGS sequence"/>
</dbReference>
<evidence type="ECO:0000313" key="7">
    <source>
        <dbReference type="Proteomes" id="UP001230188"/>
    </source>
</evidence>
<dbReference type="GO" id="GO:0005829">
    <property type="term" value="C:cytosol"/>
    <property type="evidence" value="ECO:0007669"/>
    <property type="project" value="TreeGrafter"/>
</dbReference>
<evidence type="ECO:0000256" key="3">
    <source>
        <dbReference type="ARBA" id="ARBA00022723"/>
    </source>
</evidence>
<dbReference type="PANTHER" id="PTHR10060">
    <property type="entry name" value="TATD FAMILY DEOXYRIBONUCLEASE"/>
    <property type="match status" value="1"/>
</dbReference>
<gene>
    <name evidence="6" type="ORF">CTAYLR_009795</name>
</gene>
<dbReference type="AlphaFoldDB" id="A0AAD7UPL5"/>
<dbReference type="PANTHER" id="PTHR10060:SF15">
    <property type="entry name" value="DEOXYRIBONUCLEASE TATDN1"/>
    <property type="match status" value="1"/>
</dbReference>
<accession>A0AAD7UPL5</accession>
<evidence type="ECO:0000256" key="5">
    <source>
        <dbReference type="PIRSR" id="PIRSR005902-1"/>
    </source>
</evidence>
<sequence>MKKKKTSATRDPESEAAALAAWGVGECVDIGANLQSRGDFGEVCRLVERAAVAGVSRVVLTGCDVEGSRKGAAYCEEWAARRNEQQRLYCTAGVHPHDAKDWDGDAEAAIREVARSPYCVALGETGLDYDRMFSPRETQLEVFRAQAELAKTLDMPLFVHCREKDEGEPLGAYADAVRILNEVGVEPAACCVHCFTGNSTELRLVREFGAYVGVTGFVGIAKRCGPTVEALRAEGPRILDALMIETDAPFMMPDKAWIPARKELGIRGGKNEPAALPGVARALAAALGGGGVVEPSHVAGVTTQNARRFFRWG</sequence>
<keyword evidence="3 5" id="KW-0479">Metal-binding</keyword>
<dbReference type="GO" id="GO:0046872">
    <property type="term" value="F:metal ion binding"/>
    <property type="evidence" value="ECO:0007669"/>
    <property type="project" value="UniProtKB-KW"/>
</dbReference>
<name>A0AAD7UPL5_9STRA</name>
<feature type="binding site" evidence="5">
    <location>
        <position position="247"/>
    </location>
    <ligand>
        <name>a divalent metal cation</name>
        <dbReference type="ChEBI" id="CHEBI:60240"/>
        <label>1</label>
    </ligand>
</feature>
<evidence type="ECO:0000256" key="4">
    <source>
        <dbReference type="ARBA" id="ARBA00022801"/>
    </source>
</evidence>
<evidence type="ECO:0000256" key="2">
    <source>
        <dbReference type="ARBA" id="ARBA00022722"/>
    </source>
</evidence>
<dbReference type="GO" id="GO:0008310">
    <property type="term" value="F:single-stranded DNA 3'-5' DNA exonuclease activity"/>
    <property type="evidence" value="ECO:0007669"/>
    <property type="project" value="TreeGrafter"/>
</dbReference>
<comment type="caution">
    <text evidence="6">The sequence shown here is derived from an EMBL/GenBank/DDBJ whole genome shotgun (WGS) entry which is preliminary data.</text>
</comment>
<reference evidence="6" key="1">
    <citation type="submission" date="2023-01" db="EMBL/GenBank/DDBJ databases">
        <title>Metagenome sequencing of chrysophaentin producing Chrysophaeum taylorii.</title>
        <authorList>
            <person name="Davison J."/>
            <person name="Bewley C."/>
        </authorList>
    </citation>
    <scope>NUCLEOTIDE SEQUENCE</scope>
    <source>
        <strain evidence="6">NIES-1699</strain>
    </source>
</reference>
<keyword evidence="2" id="KW-0540">Nuclease</keyword>
<protein>
    <submittedName>
        <fullName evidence="6">Uncharacterized protein</fullName>
    </submittedName>
</protein>
<evidence type="ECO:0000313" key="6">
    <source>
        <dbReference type="EMBL" id="KAJ8612590.1"/>
    </source>
</evidence>
<dbReference type="Pfam" id="PF01026">
    <property type="entry name" value="TatD_DNase"/>
    <property type="match status" value="1"/>
</dbReference>
<feature type="binding site" evidence="5">
    <location>
        <position position="124"/>
    </location>
    <ligand>
        <name>a divalent metal cation</name>
        <dbReference type="ChEBI" id="CHEBI:60240"/>
        <label>1</label>
    </ligand>
</feature>
<proteinExistence type="inferred from homology"/>
<feature type="binding site" evidence="5">
    <location>
        <position position="193"/>
    </location>
    <ligand>
        <name>a divalent metal cation</name>
        <dbReference type="ChEBI" id="CHEBI:60240"/>
        <label>2</label>
    </ligand>
</feature>
<dbReference type="EMBL" id="JAQMWT010000045">
    <property type="protein sequence ID" value="KAJ8612590.1"/>
    <property type="molecule type" value="Genomic_DNA"/>
</dbReference>
<evidence type="ECO:0000256" key="1">
    <source>
        <dbReference type="ARBA" id="ARBA00009275"/>
    </source>
</evidence>
<feature type="binding site" evidence="5">
    <location>
        <position position="160"/>
    </location>
    <ligand>
        <name>a divalent metal cation</name>
        <dbReference type="ChEBI" id="CHEBI:60240"/>
        <label>2</label>
    </ligand>
</feature>
<comment type="similarity">
    <text evidence="1">Belongs to the metallo-dependent hydrolases superfamily. TatD-type hydrolase family.</text>
</comment>
<dbReference type="Gene3D" id="3.20.20.140">
    <property type="entry name" value="Metal-dependent hydrolases"/>
    <property type="match status" value="1"/>
</dbReference>
<organism evidence="6 7">
    <name type="scientific">Chrysophaeum taylorii</name>
    <dbReference type="NCBI Taxonomy" id="2483200"/>
    <lineage>
        <taxon>Eukaryota</taxon>
        <taxon>Sar</taxon>
        <taxon>Stramenopiles</taxon>
        <taxon>Ochrophyta</taxon>
        <taxon>Pelagophyceae</taxon>
        <taxon>Pelagomonadales</taxon>
        <taxon>Pelagomonadaceae</taxon>
        <taxon>Chrysophaeum</taxon>
    </lineage>
</organism>
<dbReference type="CDD" id="cd01310">
    <property type="entry name" value="TatD_DNAse"/>
    <property type="match status" value="1"/>
</dbReference>
<dbReference type="SUPFAM" id="SSF51556">
    <property type="entry name" value="Metallo-dependent hydrolases"/>
    <property type="match status" value="1"/>
</dbReference>
<dbReference type="PIRSF" id="PIRSF005902">
    <property type="entry name" value="DNase_TatD"/>
    <property type="match status" value="1"/>
</dbReference>